<keyword evidence="5" id="KW-0028">Amino-acid biosynthesis</keyword>
<dbReference type="InterPro" id="IPR020568">
    <property type="entry name" value="Ribosomal_Su5_D2-typ_SF"/>
</dbReference>
<dbReference type="InterPro" id="IPR000807">
    <property type="entry name" value="ImidazoleglycerolP_deHydtase"/>
</dbReference>
<comment type="catalytic activity">
    <reaction evidence="1">
        <text>D-erythro-1-(imidazol-4-yl)glycerol 3-phosphate = 3-(imidazol-4-yl)-2-oxopropyl phosphate + H2O</text>
        <dbReference type="Rhea" id="RHEA:11040"/>
        <dbReference type="ChEBI" id="CHEBI:15377"/>
        <dbReference type="ChEBI" id="CHEBI:57766"/>
        <dbReference type="ChEBI" id="CHEBI:58278"/>
        <dbReference type="EC" id="4.2.1.19"/>
    </reaction>
</comment>
<name>A0A7J7M725_9MAGN</name>
<dbReference type="InterPro" id="IPR038494">
    <property type="entry name" value="IGPD_sf"/>
</dbReference>
<accession>A0A7J7M725</accession>
<evidence type="ECO:0000256" key="6">
    <source>
        <dbReference type="ARBA" id="ARBA00023102"/>
    </source>
</evidence>
<evidence type="ECO:0000256" key="3">
    <source>
        <dbReference type="ARBA" id="ARBA00007481"/>
    </source>
</evidence>
<protein>
    <recommendedName>
        <fullName evidence="4">imidazoleglycerol-phosphate dehydratase</fullName>
        <ecNumber evidence="4">4.2.1.19</ecNumber>
    </recommendedName>
</protein>
<dbReference type="PROSITE" id="PS00955">
    <property type="entry name" value="IGP_DEHYDRATASE_2"/>
    <property type="match status" value="1"/>
</dbReference>
<dbReference type="EMBL" id="JACGCM010001726">
    <property type="protein sequence ID" value="KAF6150691.1"/>
    <property type="molecule type" value="Genomic_DNA"/>
</dbReference>
<evidence type="ECO:0000313" key="8">
    <source>
        <dbReference type="EMBL" id="KAF6150691.1"/>
    </source>
</evidence>
<organism evidence="8 9">
    <name type="scientific">Kingdonia uniflora</name>
    <dbReference type="NCBI Taxonomy" id="39325"/>
    <lineage>
        <taxon>Eukaryota</taxon>
        <taxon>Viridiplantae</taxon>
        <taxon>Streptophyta</taxon>
        <taxon>Embryophyta</taxon>
        <taxon>Tracheophyta</taxon>
        <taxon>Spermatophyta</taxon>
        <taxon>Magnoliopsida</taxon>
        <taxon>Ranunculales</taxon>
        <taxon>Circaeasteraceae</taxon>
        <taxon>Kingdonia</taxon>
    </lineage>
</organism>
<keyword evidence="9" id="KW-1185">Reference proteome</keyword>
<evidence type="ECO:0000256" key="4">
    <source>
        <dbReference type="ARBA" id="ARBA00012075"/>
    </source>
</evidence>
<dbReference type="GO" id="GO:0000105">
    <property type="term" value="P:L-histidine biosynthetic process"/>
    <property type="evidence" value="ECO:0007669"/>
    <property type="project" value="UniProtKB-UniPathway"/>
</dbReference>
<dbReference type="PANTHER" id="PTHR23133">
    <property type="entry name" value="IMIDAZOLEGLYCEROL-PHOSPHATE DEHYDRATASE HIS7"/>
    <property type="match status" value="1"/>
</dbReference>
<dbReference type="Proteomes" id="UP000541444">
    <property type="component" value="Unassembled WGS sequence"/>
</dbReference>
<dbReference type="PANTHER" id="PTHR23133:SF2">
    <property type="entry name" value="IMIDAZOLEGLYCEROL-PHOSPHATE DEHYDRATASE"/>
    <property type="match status" value="1"/>
</dbReference>
<comment type="similarity">
    <text evidence="3">Belongs to the imidazoleglycerol-phosphate dehydratase family.</text>
</comment>
<comment type="caution">
    <text evidence="8">The sequence shown here is derived from an EMBL/GenBank/DDBJ whole genome shotgun (WGS) entry which is preliminary data.</text>
</comment>
<sequence length="120" mass="13353">MVMSDLKVSIFFSKGGQMVSCTISFSENMLNGEKLKPLHKLMNLFGYWAAAPLASPSQDSMVSPGELNVKLAGKNSHHIIEATFKAFARSLRQASEYDLRRLGTVPRFGHYNFILNSVEV</sequence>
<proteinExistence type="inferred from homology"/>
<dbReference type="InterPro" id="IPR020565">
    <property type="entry name" value="ImidazoleglycerP_deHydtase_CS"/>
</dbReference>
<evidence type="ECO:0000256" key="5">
    <source>
        <dbReference type="ARBA" id="ARBA00022605"/>
    </source>
</evidence>
<evidence type="ECO:0000256" key="2">
    <source>
        <dbReference type="ARBA" id="ARBA00005047"/>
    </source>
</evidence>
<dbReference type="SUPFAM" id="SSF54211">
    <property type="entry name" value="Ribosomal protein S5 domain 2-like"/>
    <property type="match status" value="1"/>
</dbReference>
<gene>
    <name evidence="8" type="ORF">GIB67_020774</name>
</gene>
<dbReference type="Gene3D" id="3.30.230.40">
    <property type="entry name" value="Imidazole glycerol phosphate dehydratase, domain 1"/>
    <property type="match status" value="1"/>
</dbReference>
<dbReference type="OrthoDB" id="447729at2759"/>
<evidence type="ECO:0000313" key="9">
    <source>
        <dbReference type="Proteomes" id="UP000541444"/>
    </source>
</evidence>
<evidence type="ECO:0000256" key="1">
    <source>
        <dbReference type="ARBA" id="ARBA00001723"/>
    </source>
</evidence>
<comment type="pathway">
    <text evidence="2">Amino-acid biosynthesis; L-histidine biosynthesis; L-histidine from 5-phospho-alpha-D-ribose 1-diphosphate: step 6/9.</text>
</comment>
<dbReference type="EC" id="4.2.1.19" evidence="4"/>
<keyword evidence="6" id="KW-0368">Histidine biosynthesis</keyword>
<dbReference type="UniPathway" id="UPA00031">
    <property type="reaction ID" value="UER00011"/>
</dbReference>
<dbReference type="AlphaFoldDB" id="A0A7J7M725"/>
<keyword evidence="7" id="KW-0456">Lyase</keyword>
<dbReference type="GO" id="GO:0004424">
    <property type="term" value="F:imidazoleglycerol-phosphate dehydratase activity"/>
    <property type="evidence" value="ECO:0007669"/>
    <property type="project" value="UniProtKB-EC"/>
</dbReference>
<evidence type="ECO:0000256" key="7">
    <source>
        <dbReference type="ARBA" id="ARBA00023239"/>
    </source>
</evidence>
<reference evidence="8 9" key="1">
    <citation type="journal article" date="2020" name="IScience">
        <title>Genome Sequencing of the Endangered Kingdonia uniflora (Circaeasteraceae, Ranunculales) Reveals Potential Mechanisms of Evolutionary Specialization.</title>
        <authorList>
            <person name="Sun Y."/>
            <person name="Deng T."/>
            <person name="Zhang A."/>
            <person name="Moore M.J."/>
            <person name="Landis J.B."/>
            <person name="Lin N."/>
            <person name="Zhang H."/>
            <person name="Zhang X."/>
            <person name="Huang J."/>
            <person name="Zhang X."/>
            <person name="Sun H."/>
            <person name="Wang H."/>
        </authorList>
    </citation>
    <scope>NUCLEOTIDE SEQUENCE [LARGE SCALE GENOMIC DNA]</scope>
    <source>
        <strain evidence="8">TB1705</strain>
        <tissue evidence="8">Leaf</tissue>
    </source>
</reference>